<evidence type="ECO:0000256" key="6">
    <source>
        <dbReference type="ARBA" id="ARBA00023136"/>
    </source>
</evidence>
<evidence type="ECO:0000313" key="9">
    <source>
        <dbReference type="EMBL" id="SFV06334.1"/>
    </source>
</evidence>
<dbReference type="PANTHER" id="PTHR43386">
    <property type="entry name" value="OLIGOPEPTIDE TRANSPORT SYSTEM PERMEASE PROTEIN APPC"/>
    <property type="match status" value="1"/>
</dbReference>
<dbReference type="InterPro" id="IPR000515">
    <property type="entry name" value="MetI-like"/>
</dbReference>
<comment type="subcellular location">
    <subcellularLocation>
        <location evidence="1 7">Cell membrane</location>
        <topology evidence="1 7">Multi-pass membrane protein</topology>
    </subcellularLocation>
</comment>
<feature type="domain" description="ABC transmembrane type-1" evidence="8">
    <location>
        <begin position="90"/>
        <end position="280"/>
    </location>
</feature>
<gene>
    <name evidence="9" type="ORF">SAMN05421543_12929</name>
</gene>
<organism evidence="9 10">
    <name type="scientific">Alicyclobacillus macrosporangiidus</name>
    <dbReference type="NCBI Taxonomy" id="392015"/>
    <lineage>
        <taxon>Bacteria</taxon>
        <taxon>Bacillati</taxon>
        <taxon>Bacillota</taxon>
        <taxon>Bacilli</taxon>
        <taxon>Bacillales</taxon>
        <taxon>Alicyclobacillaceae</taxon>
        <taxon>Alicyclobacillus</taxon>
    </lineage>
</organism>
<dbReference type="GO" id="GO:0005886">
    <property type="term" value="C:plasma membrane"/>
    <property type="evidence" value="ECO:0007669"/>
    <property type="project" value="UniProtKB-SubCell"/>
</dbReference>
<dbReference type="RefSeq" id="WP_074956253.1">
    <property type="nucleotide sequence ID" value="NZ_FPBV01000029.1"/>
</dbReference>
<keyword evidence="5 7" id="KW-1133">Transmembrane helix</keyword>
<sequence length="294" mass="31221">MNASLQIQHARPVVRWRRHPVVKVLRNPVTMLGLLLVVVWLFCGVFAPLVAPYNPDQPNVSAALQAPGIHHLFGTDNYGRDVFSRVVYGARISIPTSLVAVAISFGIGVPLGAVAGYYGGTVSAVIMRGMDMLLAFPSLVLAMAIAAAMGPGLRSAMIAVGIVGVPEYARLMYGQTMSLRSREFVEASATFGSTNRAIVMKHILPNALAPLIVNATIGLGFAILTAASLSFLGLGVQPPTAEWGDMISEGSQYIVTGDWWMVTFPGLAIATSTLGFNLLGDGLRDILDPRQSSE</sequence>
<comment type="similarity">
    <text evidence="7">Belongs to the binding-protein-dependent transport system permease family.</text>
</comment>
<dbReference type="InterPro" id="IPR035906">
    <property type="entry name" value="MetI-like_sf"/>
</dbReference>
<dbReference type="Pfam" id="PF00528">
    <property type="entry name" value="BPD_transp_1"/>
    <property type="match status" value="1"/>
</dbReference>
<accession>A0A1I7LA17</accession>
<keyword evidence="2 7" id="KW-0813">Transport</keyword>
<proteinExistence type="inferred from homology"/>
<dbReference type="Pfam" id="PF12911">
    <property type="entry name" value="OppC_N"/>
    <property type="match status" value="1"/>
</dbReference>
<dbReference type="EMBL" id="FPBV01000029">
    <property type="protein sequence ID" value="SFV06334.1"/>
    <property type="molecule type" value="Genomic_DNA"/>
</dbReference>
<dbReference type="CDD" id="cd06261">
    <property type="entry name" value="TM_PBP2"/>
    <property type="match status" value="1"/>
</dbReference>
<name>A0A1I7LA17_9BACL</name>
<reference evidence="10" key="1">
    <citation type="submission" date="2016-10" db="EMBL/GenBank/DDBJ databases">
        <authorList>
            <person name="Varghese N."/>
        </authorList>
    </citation>
    <scope>NUCLEOTIDE SEQUENCE [LARGE SCALE GENOMIC DNA]</scope>
    <source>
        <strain evidence="10">DSM 17980</strain>
    </source>
</reference>
<dbReference type="Gene3D" id="1.10.3720.10">
    <property type="entry name" value="MetI-like"/>
    <property type="match status" value="1"/>
</dbReference>
<evidence type="ECO:0000256" key="7">
    <source>
        <dbReference type="RuleBase" id="RU363032"/>
    </source>
</evidence>
<dbReference type="OrthoDB" id="2514at2"/>
<evidence type="ECO:0000256" key="4">
    <source>
        <dbReference type="ARBA" id="ARBA00022692"/>
    </source>
</evidence>
<dbReference type="STRING" id="392015.SAMN05421543_12929"/>
<evidence type="ECO:0000259" key="8">
    <source>
        <dbReference type="PROSITE" id="PS50928"/>
    </source>
</evidence>
<dbReference type="AlphaFoldDB" id="A0A1I7LA17"/>
<keyword evidence="6 7" id="KW-0472">Membrane</keyword>
<dbReference type="PANTHER" id="PTHR43386:SF1">
    <property type="entry name" value="D,D-DIPEPTIDE TRANSPORT SYSTEM PERMEASE PROTEIN DDPC-RELATED"/>
    <property type="match status" value="1"/>
</dbReference>
<evidence type="ECO:0000256" key="2">
    <source>
        <dbReference type="ARBA" id="ARBA00022448"/>
    </source>
</evidence>
<dbReference type="InterPro" id="IPR050366">
    <property type="entry name" value="BP-dependent_transpt_permease"/>
</dbReference>
<keyword evidence="4 7" id="KW-0812">Transmembrane</keyword>
<keyword evidence="10" id="KW-1185">Reference proteome</keyword>
<dbReference type="SUPFAM" id="SSF161098">
    <property type="entry name" value="MetI-like"/>
    <property type="match status" value="1"/>
</dbReference>
<evidence type="ECO:0000256" key="5">
    <source>
        <dbReference type="ARBA" id="ARBA00022989"/>
    </source>
</evidence>
<keyword evidence="3" id="KW-1003">Cell membrane</keyword>
<evidence type="ECO:0000256" key="3">
    <source>
        <dbReference type="ARBA" id="ARBA00022475"/>
    </source>
</evidence>
<dbReference type="PROSITE" id="PS50928">
    <property type="entry name" value="ABC_TM1"/>
    <property type="match status" value="1"/>
</dbReference>
<dbReference type="InterPro" id="IPR025966">
    <property type="entry name" value="OppC_N"/>
</dbReference>
<dbReference type="GO" id="GO:0055085">
    <property type="term" value="P:transmembrane transport"/>
    <property type="evidence" value="ECO:0007669"/>
    <property type="project" value="InterPro"/>
</dbReference>
<feature type="transmembrane region" description="Helical" evidence="7">
    <location>
        <begin position="132"/>
        <end position="150"/>
    </location>
</feature>
<feature type="transmembrane region" description="Helical" evidence="7">
    <location>
        <begin position="156"/>
        <end position="173"/>
    </location>
</feature>
<feature type="transmembrane region" description="Helical" evidence="7">
    <location>
        <begin position="259"/>
        <end position="280"/>
    </location>
</feature>
<feature type="transmembrane region" description="Helical" evidence="7">
    <location>
        <begin position="211"/>
        <end position="236"/>
    </location>
</feature>
<dbReference type="Proteomes" id="UP000183508">
    <property type="component" value="Unassembled WGS sequence"/>
</dbReference>
<protein>
    <submittedName>
        <fullName evidence="9">Peptide/nickel transport system permease protein</fullName>
    </submittedName>
</protein>
<feature type="transmembrane region" description="Helical" evidence="7">
    <location>
        <begin position="29"/>
        <end position="51"/>
    </location>
</feature>
<evidence type="ECO:0000313" key="10">
    <source>
        <dbReference type="Proteomes" id="UP000183508"/>
    </source>
</evidence>
<evidence type="ECO:0000256" key="1">
    <source>
        <dbReference type="ARBA" id="ARBA00004651"/>
    </source>
</evidence>
<feature type="transmembrane region" description="Helical" evidence="7">
    <location>
        <begin position="98"/>
        <end position="120"/>
    </location>
</feature>